<evidence type="ECO:0000256" key="8">
    <source>
        <dbReference type="ARBA" id="ARBA00023180"/>
    </source>
</evidence>
<evidence type="ECO:0000256" key="4">
    <source>
        <dbReference type="ARBA" id="ARBA00023040"/>
    </source>
</evidence>
<evidence type="ECO:0000256" key="9">
    <source>
        <dbReference type="ARBA" id="ARBA00023224"/>
    </source>
</evidence>
<dbReference type="PROSITE" id="PS50262">
    <property type="entry name" value="G_PROTEIN_RECEP_F1_2"/>
    <property type="match status" value="1"/>
</dbReference>
<dbReference type="GO" id="GO:0007204">
    <property type="term" value="P:positive regulation of cytosolic calcium ion concentration"/>
    <property type="evidence" value="ECO:0007669"/>
    <property type="project" value="TreeGrafter"/>
</dbReference>
<keyword evidence="6" id="KW-1015">Disulfide bond</keyword>
<sequence>MSYYEHILLDYDSNDTGSGSGSGSGELGMDLQEPCQVEHVMTSELQQVFLPVVYALIFTLGITGNGLVVFVLGCQRRSKCSLTDRYRLHLSAADLLFVLALPFWAVDAALNDWRFGPATCIGVQVIYTVNLYGSVLILAFISLDRYLAVVRATDTNTGGLRQLLAHRLVYVGECGKMDSLNPLLSSLLPSSPLLSSLLPSSPLLSSFLLSSSLLSSPPLFLLLSSLSLLLLLSLPPPPFLLLSFPSLPSSSSSSLSSSLLSSLPPPPPPLLSSPPSSSSLSPPLLSSLSPLLLLLPSSLLPSSRLFSSPLLSYLHTVHDVFFMSSSLRCLVACWSVGSARHDICQDSGRRRGGHSVSAVLPSRQCSSLGGSVPPAAGPRGSGDPRPSAAGVLLRHRHQADPGPAGGPAAEAASGQDHHRVGALLLRVLAALWGGHLRGRPAAPGGPAPQLQPGGCPWRVAGGG</sequence>
<dbReference type="InterPro" id="IPR001277">
    <property type="entry name" value="CXCR4/ACKR2"/>
</dbReference>
<evidence type="ECO:0000313" key="15">
    <source>
        <dbReference type="Proteomes" id="UP000694558"/>
    </source>
</evidence>
<dbReference type="GO" id="GO:0019722">
    <property type="term" value="P:calcium-mediated signaling"/>
    <property type="evidence" value="ECO:0007669"/>
    <property type="project" value="TreeGrafter"/>
</dbReference>
<keyword evidence="4 10" id="KW-0297">G-protein coupled receptor</keyword>
<dbReference type="SUPFAM" id="SSF81321">
    <property type="entry name" value="Family A G protein-coupled receptor-like"/>
    <property type="match status" value="1"/>
</dbReference>
<dbReference type="GO" id="GO:0022008">
    <property type="term" value="P:neurogenesis"/>
    <property type="evidence" value="ECO:0007669"/>
    <property type="project" value="TreeGrafter"/>
</dbReference>
<comment type="similarity">
    <text evidence="10">Belongs to the G-protein coupled receptor 1 family.</text>
</comment>
<evidence type="ECO:0000256" key="5">
    <source>
        <dbReference type="ARBA" id="ARBA00023136"/>
    </source>
</evidence>
<dbReference type="Ensembl" id="ENSSMAT00000021085.2">
    <property type="protein sequence ID" value="ENSSMAP00000020834.2"/>
    <property type="gene ID" value="ENSSMAG00000012773.2"/>
</dbReference>
<dbReference type="GO" id="GO:0009897">
    <property type="term" value="C:external side of plasma membrane"/>
    <property type="evidence" value="ECO:0007669"/>
    <property type="project" value="TreeGrafter"/>
</dbReference>
<feature type="transmembrane region" description="Helical" evidence="12">
    <location>
        <begin position="48"/>
        <end position="74"/>
    </location>
</feature>
<evidence type="ECO:0000256" key="12">
    <source>
        <dbReference type="SAM" id="Phobius"/>
    </source>
</evidence>
<name>A0A8D3AN68_SCOMX</name>
<evidence type="ECO:0000256" key="3">
    <source>
        <dbReference type="ARBA" id="ARBA00022989"/>
    </source>
</evidence>
<dbReference type="Pfam" id="PF00001">
    <property type="entry name" value="7tm_1"/>
    <property type="match status" value="1"/>
</dbReference>
<feature type="domain" description="G-protein coupled receptors family 1 profile" evidence="13">
    <location>
        <begin position="64"/>
        <end position="151"/>
    </location>
</feature>
<protein>
    <submittedName>
        <fullName evidence="14">Chemokine (C-X-C motif) receptor 4a</fullName>
    </submittedName>
</protein>
<dbReference type="Proteomes" id="UP000694558">
    <property type="component" value="Chromosome 7"/>
</dbReference>
<feature type="region of interest" description="Disordered" evidence="11">
    <location>
        <begin position="364"/>
        <end position="388"/>
    </location>
</feature>
<comment type="subcellular location">
    <subcellularLocation>
        <location evidence="1">Membrane</location>
    </subcellularLocation>
</comment>
<keyword evidence="8" id="KW-0325">Glycoprotein</keyword>
<dbReference type="GO" id="GO:0016493">
    <property type="term" value="F:C-C chemokine receptor activity"/>
    <property type="evidence" value="ECO:0007669"/>
    <property type="project" value="TreeGrafter"/>
</dbReference>
<organism evidence="14 15">
    <name type="scientific">Scophthalmus maximus</name>
    <name type="common">Turbot</name>
    <name type="synonym">Psetta maxima</name>
    <dbReference type="NCBI Taxonomy" id="52904"/>
    <lineage>
        <taxon>Eukaryota</taxon>
        <taxon>Metazoa</taxon>
        <taxon>Chordata</taxon>
        <taxon>Craniata</taxon>
        <taxon>Vertebrata</taxon>
        <taxon>Euteleostomi</taxon>
        <taxon>Actinopterygii</taxon>
        <taxon>Neopterygii</taxon>
        <taxon>Teleostei</taxon>
        <taxon>Neoteleostei</taxon>
        <taxon>Acanthomorphata</taxon>
        <taxon>Carangaria</taxon>
        <taxon>Pleuronectiformes</taxon>
        <taxon>Pleuronectoidei</taxon>
        <taxon>Scophthalmidae</taxon>
        <taxon>Scophthalmus</taxon>
    </lineage>
</organism>
<reference evidence="14" key="1">
    <citation type="submission" date="2023-05" db="EMBL/GenBank/DDBJ databases">
        <title>High-quality long-read genome of Scophthalmus maximus.</title>
        <authorList>
            <person name="Lien S."/>
            <person name="Martinez P."/>
        </authorList>
    </citation>
    <scope>NUCLEOTIDE SEQUENCE [LARGE SCALE GENOMIC DNA]</scope>
</reference>
<dbReference type="AlphaFoldDB" id="A0A8D3AN68"/>
<keyword evidence="9 10" id="KW-0807">Transducer</keyword>
<proteinExistence type="inferred from homology"/>
<evidence type="ECO:0000256" key="6">
    <source>
        <dbReference type="ARBA" id="ARBA00023157"/>
    </source>
</evidence>
<accession>A0A8D3AN68</accession>
<dbReference type="InterPro" id="IPR000276">
    <property type="entry name" value="GPCR_Rhodpsn"/>
</dbReference>
<dbReference type="PRINTS" id="PR00237">
    <property type="entry name" value="GPCRRHODOPSN"/>
</dbReference>
<dbReference type="Gene3D" id="1.20.1070.10">
    <property type="entry name" value="Rhodopsin 7-helix transmembrane proteins"/>
    <property type="match status" value="1"/>
</dbReference>
<dbReference type="PANTHER" id="PTHR10489:SF594">
    <property type="entry name" value="C-X-C CHEMOKINE RECEPTOR TYPE 4"/>
    <property type="match status" value="1"/>
</dbReference>
<keyword evidence="2 10" id="KW-0812">Transmembrane</keyword>
<keyword evidence="7 10" id="KW-0675">Receptor</keyword>
<evidence type="ECO:0000313" key="14">
    <source>
        <dbReference type="Ensembl" id="ENSSMAP00000020834.2"/>
    </source>
</evidence>
<feature type="region of interest" description="Disordered" evidence="11">
    <location>
        <begin position="441"/>
        <end position="463"/>
    </location>
</feature>
<dbReference type="GO" id="GO:0006955">
    <property type="term" value="P:immune response"/>
    <property type="evidence" value="ECO:0007669"/>
    <property type="project" value="TreeGrafter"/>
</dbReference>
<dbReference type="GO" id="GO:0007420">
    <property type="term" value="P:brain development"/>
    <property type="evidence" value="ECO:0007669"/>
    <property type="project" value="TreeGrafter"/>
</dbReference>
<dbReference type="PRINTS" id="PR00645">
    <property type="entry name" value="CXCCHMKINER4"/>
</dbReference>
<dbReference type="GeneTree" id="ENSGT01050000244848"/>
<feature type="compositionally biased region" description="Low complexity" evidence="11">
    <location>
        <begin position="441"/>
        <end position="454"/>
    </location>
</feature>
<evidence type="ECO:0000256" key="1">
    <source>
        <dbReference type="ARBA" id="ARBA00004370"/>
    </source>
</evidence>
<evidence type="ECO:0000259" key="13">
    <source>
        <dbReference type="PROSITE" id="PS50262"/>
    </source>
</evidence>
<dbReference type="PANTHER" id="PTHR10489">
    <property type="entry name" value="CELL ADHESION MOLECULE"/>
    <property type="match status" value="1"/>
</dbReference>
<dbReference type="InterPro" id="IPR050119">
    <property type="entry name" value="CCR1-9-like"/>
</dbReference>
<evidence type="ECO:0000256" key="7">
    <source>
        <dbReference type="ARBA" id="ARBA00023170"/>
    </source>
</evidence>
<reference evidence="14" key="2">
    <citation type="submission" date="2025-08" db="UniProtKB">
        <authorList>
            <consortium name="Ensembl"/>
        </authorList>
    </citation>
    <scope>IDENTIFICATION</scope>
</reference>
<feature type="transmembrane region" description="Helical" evidence="12">
    <location>
        <begin position="125"/>
        <end position="143"/>
    </location>
</feature>
<dbReference type="InterPro" id="IPR017452">
    <property type="entry name" value="GPCR_Rhodpsn_7TM"/>
</dbReference>
<keyword evidence="5 12" id="KW-0472">Membrane</keyword>
<feature type="transmembrane region" description="Helical" evidence="12">
    <location>
        <begin position="86"/>
        <end position="105"/>
    </location>
</feature>
<evidence type="ECO:0000256" key="2">
    <source>
        <dbReference type="ARBA" id="ARBA00022692"/>
    </source>
</evidence>
<dbReference type="PROSITE" id="PS00237">
    <property type="entry name" value="G_PROTEIN_RECEP_F1_1"/>
    <property type="match status" value="1"/>
</dbReference>
<feature type="transmembrane region" description="Helical" evidence="12">
    <location>
        <begin position="207"/>
        <end position="232"/>
    </location>
</feature>
<evidence type="ECO:0000256" key="10">
    <source>
        <dbReference type="RuleBase" id="RU000688"/>
    </source>
</evidence>
<evidence type="ECO:0000256" key="11">
    <source>
        <dbReference type="SAM" id="MobiDB-lite"/>
    </source>
</evidence>
<gene>
    <name evidence="14" type="primary">LOC118311777</name>
</gene>
<dbReference type="GO" id="GO:0060326">
    <property type="term" value="P:cell chemotaxis"/>
    <property type="evidence" value="ECO:0007669"/>
    <property type="project" value="TreeGrafter"/>
</dbReference>
<dbReference type="GO" id="GO:0019957">
    <property type="term" value="F:C-C chemokine binding"/>
    <property type="evidence" value="ECO:0007669"/>
    <property type="project" value="TreeGrafter"/>
</dbReference>
<keyword evidence="3 12" id="KW-1133">Transmembrane helix</keyword>